<dbReference type="KEGG" id="tmz:Tmz1t_1089"/>
<dbReference type="RefSeq" id="WP_012584843.1">
    <property type="nucleotide sequence ID" value="NC_011662.2"/>
</dbReference>
<reference evidence="9" key="1">
    <citation type="submission" date="2009-05" db="EMBL/GenBank/DDBJ databases">
        <title>Complete sequence of chromosome of Thauera sp. MZ1T.</title>
        <authorList>
            <consortium name="US DOE Joint Genome Institute"/>
            <person name="Lucas S."/>
            <person name="Copeland A."/>
            <person name="Lapidus A."/>
            <person name="Glavina del Rio T."/>
            <person name="Dalin E."/>
            <person name="Tice H."/>
            <person name="Bruce D."/>
            <person name="Goodwin L."/>
            <person name="Pitluck S."/>
            <person name="Sims D."/>
            <person name="Brettin T."/>
            <person name="Detter J.C."/>
            <person name="Han C."/>
            <person name="Larimer F."/>
            <person name="Land M."/>
            <person name="Hauser L."/>
            <person name="Kyrpides N."/>
            <person name="Mikhailova N."/>
            <person name="Sayler G.S."/>
        </authorList>
    </citation>
    <scope>NUCLEOTIDE SEQUENCE [LARGE SCALE GENOMIC DNA]</scope>
    <source>
        <strain evidence="9">MZ1T</strain>
    </source>
</reference>
<dbReference type="PROSITE" id="PS00105">
    <property type="entry name" value="AA_TRANSFER_CLASS_1"/>
    <property type="match status" value="1"/>
</dbReference>
<evidence type="ECO:0000256" key="1">
    <source>
        <dbReference type="ARBA" id="ARBA00001933"/>
    </source>
</evidence>
<feature type="domain" description="Aminotransferase class I/classII large" evidence="7">
    <location>
        <begin position="40"/>
        <end position="393"/>
    </location>
</feature>
<dbReference type="InterPro" id="IPR015421">
    <property type="entry name" value="PyrdxlP-dep_Trfase_major"/>
</dbReference>
<dbReference type="PANTHER" id="PTHR46383">
    <property type="entry name" value="ASPARTATE AMINOTRANSFERASE"/>
    <property type="match status" value="1"/>
</dbReference>
<dbReference type="SUPFAM" id="SSF53383">
    <property type="entry name" value="PLP-dependent transferases"/>
    <property type="match status" value="1"/>
</dbReference>
<dbReference type="GO" id="GO:0006520">
    <property type="term" value="P:amino acid metabolic process"/>
    <property type="evidence" value="ECO:0007669"/>
    <property type="project" value="InterPro"/>
</dbReference>
<dbReference type="NCBIfam" id="NF006514">
    <property type="entry name" value="PRK08960.1"/>
    <property type="match status" value="1"/>
</dbReference>
<gene>
    <name evidence="8" type="ordered locus">Tmz1t_1089</name>
</gene>
<dbReference type="NCBIfam" id="NF005601">
    <property type="entry name" value="PRK07337.1"/>
    <property type="match status" value="1"/>
</dbReference>
<reference evidence="8 9" key="2">
    <citation type="journal article" date="2012" name="Stand. Genomic Sci.">
        <title>Complete genome sequence of Thauera aminoaromatica strain MZ1T.</title>
        <authorList>
            <person name="Jiang K."/>
            <person name="Sanseverino J."/>
            <person name="Chauhan A."/>
            <person name="Lucas S."/>
            <person name="Copeland A."/>
            <person name="Lapidus A."/>
            <person name="Del Rio T.G."/>
            <person name="Dalin E."/>
            <person name="Tice H."/>
            <person name="Bruce D."/>
            <person name="Goodwin L."/>
            <person name="Pitluck S."/>
            <person name="Sims D."/>
            <person name="Brettin T."/>
            <person name="Detter J.C."/>
            <person name="Han C."/>
            <person name="Chang Y.J."/>
            <person name="Larimer F."/>
            <person name="Land M."/>
            <person name="Hauser L."/>
            <person name="Kyrpides N.C."/>
            <person name="Mikhailova N."/>
            <person name="Moser S."/>
            <person name="Jegier P."/>
            <person name="Close D."/>
            <person name="Debruyn J.M."/>
            <person name="Wang Y."/>
            <person name="Layton A.C."/>
            <person name="Allen M.S."/>
            <person name="Sayler G.S."/>
        </authorList>
    </citation>
    <scope>NUCLEOTIDE SEQUENCE [LARGE SCALE GENOMIC DNA]</scope>
    <source>
        <strain evidence="8 9">MZ1T</strain>
    </source>
</reference>
<dbReference type="AlphaFoldDB" id="C4ZJB6"/>
<dbReference type="EC" id="2.6.1.-" evidence="6"/>
<evidence type="ECO:0000259" key="7">
    <source>
        <dbReference type="Pfam" id="PF00155"/>
    </source>
</evidence>
<dbReference type="Gene3D" id="3.40.640.10">
    <property type="entry name" value="Type I PLP-dependent aspartate aminotransferase-like (Major domain)"/>
    <property type="match status" value="1"/>
</dbReference>
<dbReference type="EMBL" id="CP001281">
    <property type="protein sequence ID" value="ACK53849.1"/>
    <property type="molecule type" value="Genomic_DNA"/>
</dbReference>
<dbReference type="InterPro" id="IPR015424">
    <property type="entry name" value="PyrdxlP-dep_Trfase"/>
</dbReference>
<organism evidence="8 9">
    <name type="scientific">Thauera aminoaromatica</name>
    <dbReference type="NCBI Taxonomy" id="164330"/>
    <lineage>
        <taxon>Bacteria</taxon>
        <taxon>Pseudomonadati</taxon>
        <taxon>Pseudomonadota</taxon>
        <taxon>Betaproteobacteria</taxon>
        <taxon>Rhodocyclales</taxon>
        <taxon>Zoogloeaceae</taxon>
        <taxon>Thauera</taxon>
    </lineage>
</organism>
<accession>C4ZJB6</accession>
<evidence type="ECO:0000256" key="2">
    <source>
        <dbReference type="ARBA" id="ARBA00007441"/>
    </source>
</evidence>
<evidence type="ECO:0000313" key="8">
    <source>
        <dbReference type="EMBL" id="ACK53849.1"/>
    </source>
</evidence>
<dbReference type="OrthoDB" id="9803354at2"/>
<evidence type="ECO:0000256" key="5">
    <source>
        <dbReference type="ARBA" id="ARBA00022898"/>
    </source>
</evidence>
<dbReference type="GO" id="GO:0008483">
    <property type="term" value="F:transaminase activity"/>
    <property type="evidence" value="ECO:0007669"/>
    <property type="project" value="UniProtKB-KW"/>
</dbReference>
<dbReference type="eggNOG" id="COG0436">
    <property type="taxonomic scope" value="Bacteria"/>
</dbReference>
<dbReference type="STRING" id="85643.Tmz1t_1089"/>
<dbReference type="HOGENOM" id="CLU_017584_4_3_4"/>
<dbReference type="PRINTS" id="PR00753">
    <property type="entry name" value="ACCSYNTHASE"/>
</dbReference>
<keyword evidence="4 6" id="KW-0808">Transferase</keyword>
<evidence type="ECO:0000256" key="4">
    <source>
        <dbReference type="ARBA" id="ARBA00022679"/>
    </source>
</evidence>
<evidence type="ECO:0000313" key="9">
    <source>
        <dbReference type="Proteomes" id="UP000002186"/>
    </source>
</evidence>
<keyword evidence="9" id="KW-1185">Reference proteome</keyword>
<dbReference type="InterPro" id="IPR004839">
    <property type="entry name" value="Aminotransferase_I/II_large"/>
</dbReference>
<keyword evidence="5" id="KW-0663">Pyridoxal phosphate</keyword>
<name>C4ZJB6_THASP</name>
<evidence type="ECO:0000256" key="6">
    <source>
        <dbReference type="RuleBase" id="RU000481"/>
    </source>
</evidence>
<dbReference type="Pfam" id="PF00155">
    <property type="entry name" value="Aminotran_1_2"/>
    <property type="match status" value="1"/>
</dbReference>
<keyword evidence="3 6" id="KW-0032">Aminotransferase</keyword>
<sequence>MTASPTFRSTLLSQRAADIQPFHVMELLRRARELEAQGRDIIHMEVGEPDFGTPAPVVEAATRFLAGGDVHYTPALGLPALREAIARFYHDRFGADVAPERIVVTAGASGALMLALAATTDPGDEWLLPDPGYPSNRHLIRAFEGVARALAVDAASRYQPRPEQVDAAWGKRTRGLMVATPSNPTGTLLSVAEIAALHRRTRARGGVLLVDEIYQGLTYGVESASALADPVLNAADDVFVVNSFSKYFGMTGWRLGWLVAPAGFVRELEKLAQHFFISPSTPAQHAALAAFAPATIAILEERRHKFAQRRDVLLPALRALGFGIAAEPQGAFYVYADVSALADDSEALARRMIEEAGVAATPGLDFGHHLPRRHLRIAYTTHGARLLEAAERIRRLGLGS</sequence>
<dbReference type="InterPro" id="IPR050596">
    <property type="entry name" value="AspAT/PAT-like"/>
</dbReference>
<dbReference type="InterPro" id="IPR004838">
    <property type="entry name" value="NHTrfase_class1_PyrdxlP-BS"/>
</dbReference>
<dbReference type="CDD" id="cd00609">
    <property type="entry name" value="AAT_like"/>
    <property type="match status" value="1"/>
</dbReference>
<proteinExistence type="inferred from homology"/>
<evidence type="ECO:0000256" key="3">
    <source>
        <dbReference type="ARBA" id="ARBA00022576"/>
    </source>
</evidence>
<comment type="similarity">
    <text evidence="2 6">Belongs to the class-I pyridoxal-phosphate-dependent aminotransferase family.</text>
</comment>
<dbReference type="GO" id="GO:0030170">
    <property type="term" value="F:pyridoxal phosphate binding"/>
    <property type="evidence" value="ECO:0007669"/>
    <property type="project" value="InterPro"/>
</dbReference>
<protein>
    <recommendedName>
        <fullName evidence="6">Aminotransferase</fullName>
        <ecNumber evidence="6">2.6.1.-</ecNumber>
    </recommendedName>
</protein>
<dbReference type="Proteomes" id="UP000002186">
    <property type="component" value="Chromosome"/>
</dbReference>
<comment type="cofactor">
    <cofactor evidence="1 6">
        <name>pyridoxal 5'-phosphate</name>
        <dbReference type="ChEBI" id="CHEBI:597326"/>
    </cofactor>
</comment>
<dbReference type="PANTHER" id="PTHR46383:SF2">
    <property type="entry name" value="AMINOTRANSFERASE"/>
    <property type="match status" value="1"/>
</dbReference>